<dbReference type="RefSeq" id="WP_011809401.1">
    <property type="nucleotide sequence ID" value="NC_008786.1"/>
</dbReference>
<dbReference type="EMBL" id="CP000542">
    <property type="protein sequence ID" value="ABM57394.1"/>
    <property type="molecule type" value="Genomic_DNA"/>
</dbReference>
<keyword evidence="2" id="KW-1185">Reference proteome</keyword>
<name>A1WID7_VEREI</name>
<dbReference type="InterPro" id="IPR032720">
    <property type="entry name" value="Cys_rich_CWC"/>
</dbReference>
<dbReference type="AlphaFoldDB" id="A1WID7"/>
<dbReference type="KEGG" id="vei:Veis_1636"/>
<dbReference type="Proteomes" id="UP000000374">
    <property type="component" value="Chromosome"/>
</dbReference>
<dbReference type="OrthoDB" id="8912324at2"/>
<protein>
    <recommendedName>
        <fullName evidence="3">Cysteine-rich CWC</fullName>
    </recommendedName>
</protein>
<evidence type="ECO:0000313" key="1">
    <source>
        <dbReference type="EMBL" id="ABM57394.1"/>
    </source>
</evidence>
<evidence type="ECO:0000313" key="2">
    <source>
        <dbReference type="Proteomes" id="UP000000374"/>
    </source>
</evidence>
<evidence type="ECO:0008006" key="3">
    <source>
        <dbReference type="Google" id="ProtNLM"/>
    </source>
</evidence>
<sequence>MKPAAPHPLRCPLCGQPNQCALASGQPARSCWCMAPCALAALPEGLRGQVCICAACGAWADRPAPAPI</sequence>
<organism evidence="1 2">
    <name type="scientific">Verminephrobacter eiseniae (strain EF01-2)</name>
    <dbReference type="NCBI Taxonomy" id="391735"/>
    <lineage>
        <taxon>Bacteria</taxon>
        <taxon>Pseudomonadati</taxon>
        <taxon>Pseudomonadota</taxon>
        <taxon>Betaproteobacteria</taxon>
        <taxon>Burkholderiales</taxon>
        <taxon>Comamonadaceae</taxon>
        <taxon>Verminephrobacter</taxon>
    </lineage>
</organism>
<dbReference type="HOGENOM" id="CLU_141656_1_1_4"/>
<dbReference type="STRING" id="391735.Veis_1636"/>
<reference evidence="2" key="1">
    <citation type="submission" date="2006-12" db="EMBL/GenBank/DDBJ databases">
        <title>Complete sequence of chromosome 1 of Verminephrobacter eiseniae EF01-2.</title>
        <authorList>
            <person name="Copeland A."/>
            <person name="Lucas S."/>
            <person name="Lapidus A."/>
            <person name="Barry K."/>
            <person name="Detter J.C."/>
            <person name="Glavina del Rio T."/>
            <person name="Dalin E."/>
            <person name="Tice H."/>
            <person name="Pitluck S."/>
            <person name="Chertkov O."/>
            <person name="Brettin T."/>
            <person name="Bruce D."/>
            <person name="Han C."/>
            <person name="Tapia R."/>
            <person name="Gilna P."/>
            <person name="Schmutz J."/>
            <person name="Larimer F."/>
            <person name="Land M."/>
            <person name="Hauser L."/>
            <person name="Kyrpides N."/>
            <person name="Kim E."/>
            <person name="Stahl D."/>
            <person name="Richardson P."/>
        </authorList>
    </citation>
    <scope>NUCLEOTIDE SEQUENCE [LARGE SCALE GENOMIC DNA]</scope>
    <source>
        <strain evidence="2">EF01-2</strain>
    </source>
</reference>
<proteinExistence type="predicted"/>
<gene>
    <name evidence="1" type="ordered locus">Veis_1636</name>
</gene>
<dbReference type="GeneID" id="76460248"/>
<accession>A1WID7</accession>
<dbReference type="Pfam" id="PF14375">
    <property type="entry name" value="Cys_rich_CWC"/>
    <property type="match status" value="1"/>
</dbReference>